<dbReference type="InterPro" id="IPR007157">
    <property type="entry name" value="PspA_VIPP1"/>
</dbReference>
<dbReference type="SUPFAM" id="SSF90257">
    <property type="entry name" value="Myosin rod fragments"/>
    <property type="match status" value="1"/>
</dbReference>
<dbReference type="GO" id="GO:0005829">
    <property type="term" value="C:cytosol"/>
    <property type="evidence" value="ECO:0007669"/>
    <property type="project" value="TreeGrafter"/>
</dbReference>
<evidence type="ECO:0000313" key="4">
    <source>
        <dbReference type="Proteomes" id="UP000317318"/>
    </source>
</evidence>
<dbReference type="Proteomes" id="UP000317318">
    <property type="component" value="Chromosome"/>
</dbReference>
<accession>A0A517R0R4</accession>
<gene>
    <name evidence="3" type="ORF">Pan189_18720</name>
</gene>
<protein>
    <recommendedName>
        <fullName evidence="5">Phage shock protein A</fullName>
    </recommendedName>
</protein>
<reference evidence="3 4" key="1">
    <citation type="submission" date="2019-02" db="EMBL/GenBank/DDBJ databases">
        <title>Deep-cultivation of Planctomycetes and their phenomic and genomic characterization uncovers novel biology.</title>
        <authorList>
            <person name="Wiegand S."/>
            <person name="Jogler M."/>
            <person name="Boedeker C."/>
            <person name="Pinto D."/>
            <person name="Vollmers J."/>
            <person name="Rivas-Marin E."/>
            <person name="Kohn T."/>
            <person name="Peeters S.H."/>
            <person name="Heuer A."/>
            <person name="Rast P."/>
            <person name="Oberbeckmann S."/>
            <person name="Bunk B."/>
            <person name="Jeske O."/>
            <person name="Meyerdierks A."/>
            <person name="Storesund J.E."/>
            <person name="Kallscheuer N."/>
            <person name="Luecker S."/>
            <person name="Lage O.M."/>
            <person name="Pohl T."/>
            <person name="Merkel B.J."/>
            <person name="Hornburger P."/>
            <person name="Mueller R.-W."/>
            <person name="Bruemmer F."/>
            <person name="Labrenz M."/>
            <person name="Spormann A.M."/>
            <person name="Op den Camp H."/>
            <person name="Overmann J."/>
            <person name="Amann R."/>
            <person name="Jetten M.S.M."/>
            <person name="Mascher T."/>
            <person name="Medema M.H."/>
            <person name="Devos D.P."/>
            <person name="Kaster A.-K."/>
            <person name="Ovreas L."/>
            <person name="Rohde M."/>
            <person name="Galperin M.Y."/>
            <person name="Jogler C."/>
        </authorList>
    </citation>
    <scope>NUCLEOTIDE SEQUENCE [LARGE SCALE GENOMIC DNA]</scope>
    <source>
        <strain evidence="3 4">Pan189</strain>
    </source>
</reference>
<keyword evidence="4" id="KW-1185">Reference proteome</keyword>
<sequence length="180" mass="19647">MPYFSRLTDIVTCNLSDLIGKTENPAEALSEILAEMEQGIAGARRSVTTASANVERLKGEIKEQQAQVGIWMEQARKRIADGDEEAARLALMRKQEVEDVIAGLEQEQRAAEKTRVHLETTLRALEGRMNDARRKQAELSGTADAAPAASAIAATMSPEEQSRRKSVDDELAALKKELGG</sequence>
<dbReference type="KEGG" id="svp:Pan189_18720"/>
<evidence type="ECO:0000256" key="1">
    <source>
        <dbReference type="ARBA" id="ARBA00043985"/>
    </source>
</evidence>
<comment type="similarity">
    <text evidence="1">Belongs to the PspA/Vipp/IM30 family.</text>
</comment>
<evidence type="ECO:0000256" key="2">
    <source>
        <dbReference type="SAM" id="MobiDB-lite"/>
    </source>
</evidence>
<name>A0A517R0R4_9PLAN</name>
<dbReference type="EMBL" id="CP036268">
    <property type="protein sequence ID" value="QDT37492.1"/>
    <property type="molecule type" value="Genomic_DNA"/>
</dbReference>
<feature type="compositionally biased region" description="Low complexity" evidence="2">
    <location>
        <begin position="143"/>
        <end position="154"/>
    </location>
</feature>
<dbReference type="OrthoDB" id="9779630at2"/>
<feature type="region of interest" description="Disordered" evidence="2">
    <location>
        <begin position="132"/>
        <end position="167"/>
    </location>
</feature>
<dbReference type="Pfam" id="PF04012">
    <property type="entry name" value="PspA_IM30"/>
    <property type="match status" value="1"/>
</dbReference>
<dbReference type="PANTHER" id="PTHR31088">
    <property type="entry name" value="MEMBRANE-ASSOCIATED PROTEIN VIPP1, CHLOROPLASTIC"/>
    <property type="match status" value="1"/>
</dbReference>
<dbReference type="GO" id="GO:0009271">
    <property type="term" value="P:phage shock"/>
    <property type="evidence" value="ECO:0007669"/>
    <property type="project" value="TreeGrafter"/>
</dbReference>
<proteinExistence type="inferred from homology"/>
<dbReference type="RefSeq" id="WP_145363600.1">
    <property type="nucleotide sequence ID" value="NZ_CP036268.1"/>
</dbReference>
<organism evidence="3 4">
    <name type="scientific">Stratiformator vulcanicus</name>
    <dbReference type="NCBI Taxonomy" id="2527980"/>
    <lineage>
        <taxon>Bacteria</taxon>
        <taxon>Pseudomonadati</taxon>
        <taxon>Planctomycetota</taxon>
        <taxon>Planctomycetia</taxon>
        <taxon>Planctomycetales</taxon>
        <taxon>Planctomycetaceae</taxon>
        <taxon>Stratiformator</taxon>
    </lineage>
</organism>
<dbReference type="PANTHER" id="PTHR31088:SF6">
    <property type="entry name" value="PHAGE SHOCK PROTEIN A"/>
    <property type="match status" value="1"/>
</dbReference>
<evidence type="ECO:0000313" key="3">
    <source>
        <dbReference type="EMBL" id="QDT37492.1"/>
    </source>
</evidence>
<dbReference type="AlphaFoldDB" id="A0A517R0R4"/>
<evidence type="ECO:0008006" key="5">
    <source>
        <dbReference type="Google" id="ProtNLM"/>
    </source>
</evidence>